<evidence type="ECO:0000313" key="7">
    <source>
        <dbReference type="Proteomes" id="UP000284841"/>
    </source>
</evidence>
<dbReference type="PANTHER" id="PTHR11061:SF30">
    <property type="entry name" value="TRNA (URACIL(54)-C(5))-METHYLTRANSFERASE"/>
    <property type="match status" value="1"/>
</dbReference>
<reference evidence="6 7" key="1">
    <citation type="submission" date="2018-08" db="EMBL/GenBank/DDBJ databases">
        <title>A genome reference for cultivated species of the human gut microbiota.</title>
        <authorList>
            <person name="Zou Y."/>
            <person name="Xue W."/>
            <person name="Luo G."/>
        </authorList>
    </citation>
    <scope>NUCLEOTIDE SEQUENCE [LARGE SCALE GENOMIC DNA]</scope>
    <source>
        <strain evidence="6 7">AM07-24</strain>
    </source>
</reference>
<accession>A0A415E400</accession>
<evidence type="ECO:0000256" key="3">
    <source>
        <dbReference type="ARBA" id="ARBA00022691"/>
    </source>
</evidence>
<evidence type="ECO:0000256" key="2">
    <source>
        <dbReference type="ARBA" id="ARBA00022679"/>
    </source>
</evidence>
<feature type="active site" evidence="5">
    <location>
        <position position="346"/>
    </location>
</feature>
<dbReference type="PROSITE" id="PS51687">
    <property type="entry name" value="SAM_MT_RNA_M5U"/>
    <property type="match status" value="1"/>
</dbReference>
<dbReference type="InterPro" id="IPR010280">
    <property type="entry name" value="U5_MeTrfase_fam"/>
</dbReference>
<keyword evidence="1 4" id="KW-0489">Methyltransferase</keyword>
<gene>
    <name evidence="6" type="ORF">DW099_08130</name>
</gene>
<dbReference type="InterPro" id="IPR029063">
    <property type="entry name" value="SAM-dependent_MTases_sf"/>
</dbReference>
<dbReference type="GO" id="GO:0070475">
    <property type="term" value="P:rRNA base methylation"/>
    <property type="evidence" value="ECO:0007669"/>
    <property type="project" value="TreeGrafter"/>
</dbReference>
<dbReference type="GO" id="GO:0070041">
    <property type="term" value="F:rRNA (uridine-C5-)-methyltransferase activity"/>
    <property type="evidence" value="ECO:0007669"/>
    <property type="project" value="TreeGrafter"/>
</dbReference>
<dbReference type="Gene3D" id="2.40.50.1070">
    <property type="match status" value="1"/>
</dbReference>
<protein>
    <submittedName>
        <fullName evidence="6">23S rRNA (Uracil(1939)-C(5))-methyltransferase RlmD</fullName>
        <ecNumber evidence="6">2.1.1.190</ecNumber>
    </submittedName>
</protein>
<dbReference type="OrthoDB" id="9804590at2"/>
<dbReference type="EC" id="2.1.1.190" evidence="6"/>
<evidence type="ECO:0000313" key="6">
    <source>
        <dbReference type="EMBL" id="RHJ88362.1"/>
    </source>
</evidence>
<keyword evidence="7" id="KW-1185">Reference proteome</keyword>
<feature type="binding site" evidence="4">
    <location>
        <position position="224"/>
    </location>
    <ligand>
        <name>S-adenosyl-L-methionine</name>
        <dbReference type="ChEBI" id="CHEBI:59789"/>
    </ligand>
</feature>
<evidence type="ECO:0000256" key="5">
    <source>
        <dbReference type="PROSITE-ProRule" id="PRU10015"/>
    </source>
</evidence>
<dbReference type="InterPro" id="IPR030390">
    <property type="entry name" value="MeTrfase_TrmA_AS"/>
</dbReference>
<dbReference type="STRING" id="1776384.GCA_900086585_03968"/>
<dbReference type="Gene3D" id="3.40.50.150">
    <property type="entry name" value="Vaccinia Virus protein VP39"/>
    <property type="match status" value="1"/>
</dbReference>
<dbReference type="EMBL" id="QRMS01000002">
    <property type="protein sequence ID" value="RHJ88362.1"/>
    <property type="molecule type" value="Genomic_DNA"/>
</dbReference>
<keyword evidence="3 4" id="KW-0949">S-adenosyl-L-methionine</keyword>
<evidence type="ECO:0000256" key="1">
    <source>
        <dbReference type="ARBA" id="ARBA00022603"/>
    </source>
</evidence>
<sequence length="391" mass="44536">MENFNICQHDEFCGGCIYQGVPYEEQLAVKEAEVKNIFAEKDIHPDIFDGIEGCSEEHRYRYRNKMEYTFGDFVKDGPICLGMHKKKNFMSIVTVDHCQLVDEDFNKILRFSLDFAVEMGYKHYHKKSHTGLLRHLIVRKGIRTGELLVNIVTSSEEGFDEEAYVNGLLELPLTNNIGGILRTLNDNIADKVTCEELKILWGKDYYMENILGLQFKVSAFSFFQTNVEAVERLYSEALALVEDFAGKSVFDLYCGTGTISQVLALKAKEVLGIELVEEAVEAAKENARLNGLENCNFIAGDVFEVLKEREEKPDVIVVDPPRVGMNTKAVDKIVSYGVDQIIYISCNPKTLAINLQQFIYEGYAVRYVKCFDNFPGTKHTECICLLERKKR</sequence>
<dbReference type="PROSITE" id="PS01230">
    <property type="entry name" value="TRMA_1"/>
    <property type="match status" value="1"/>
</dbReference>
<evidence type="ECO:0000256" key="4">
    <source>
        <dbReference type="PROSITE-ProRule" id="PRU01024"/>
    </source>
</evidence>
<dbReference type="GeneID" id="83006250"/>
<dbReference type="RefSeq" id="WP_067542251.1">
    <property type="nucleotide sequence ID" value="NZ_AP025567.1"/>
</dbReference>
<dbReference type="NCBIfam" id="TIGR00479">
    <property type="entry name" value="rumA"/>
    <property type="match status" value="1"/>
</dbReference>
<organism evidence="6 7">
    <name type="scientific">Emergencia timonensis</name>
    <dbReference type="NCBI Taxonomy" id="1776384"/>
    <lineage>
        <taxon>Bacteria</taxon>
        <taxon>Bacillati</taxon>
        <taxon>Bacillota</taxon>
        <taxon>Clostridia</taxon>
        <taxon>Peptostreptococcales</taxon>
        <taxon>Anaerovoracaceae</taxon>
        <taxon>Emergencia</taxon>
    </lineage>
</organism>
<keyword evidence="2 4" id="KW-0808">Transferase</keyword>
<dbReference type="FunFam" id="3.40.50.150:FF:000009">
    <property type="entry name" value="23S rRNA (Uracil(1939)-C(5))-methyltransferase RlmD"/>
    <property type="match status" value="1"/>
</dbReference>
<dbReference type="CDD" id="cd02440">
    <property type="entry name" value="AdoMet_MTases"/>
    <property type="match status" value="1"/>
</dbReference>
<comment type="caution">
    <text evidence="6">The sequence shown here is derived from an EMBL/GenBank/DDBJ whole genome shotgun (WGS) entry which is preliminary data.</text>
</comment>
<dbReference type="PANTHER" id="PTHR11061">
    <property type="entry name" value="RNA M5U METHYLTRANSFERASE"/>
    <property type="match status" value="1"/>
</dbReference>
<feature type="binding site" evidence="4">
    <location>
        <position position="253"/>
    </location>
    <ligand>
        <name>S-adenosyl-L-methionine</name>
        <dbReference type="ChEBI" id="CHEBI:59789"/>
    </ligand>
</feature>
<dbReference type="SUPFAM" id="SSF53335">
    <property type="entry name" value="S-adenosyl-L-methionine-dependent methyltransferases"/>
    <property type="match status" value="1"/>
</dbReference>
<dbReference type="Proteomes" id="UP000284841">
    <property type="component" value="Unassembled WGS sequence"/>
</dbReference>
<feature type="binding site" evidence="4">
    <location>
        <position position="274"/>
    </location>
    <ligand>
        <name>S-adenosyl-L-methionine</name>
        <dbReference type="ChEBI" id="CHEBI:59789"/>
    </ligand>
</feature>
<name>A0A415E400_9FIRM</name>
<dbReference type="AlphaFoldDB" id="A0A415E400"/>
<feature type="active site" description="Nucleophile" evidence="4">
    <location>
        <position position="346"/>
    </location>
</feature>
<proteinExistence type="inferred from homology"/>
<dbReference type="Pfam" id="PF05958">
    <property type="entry name" value="tRNA_U5-meth_tr"/>
    <property type="match status" value="1"/>
</dbReference>
<comment type="similarity">
    <text evidence="4">Belongs to the class I-like SAM-binding methyltransferase superfamily. RNA M5U methyltransferase family.</text>
</comment>
<feature type="binding site" evidence="4">
    <location>
        <position position="319"/>
    </location>
    <ligand>
        <name>S-adenosyl-L-methionine</name>
        <dbReference type="ChEBI" id="CHEBI:59789"/>
    </ligand>
</feature>